<organism evidence="2 3">
    <name type="scientific">Gordonia polyisoprenivorans (strain DSM 44266 / VH2)</name>
    <dbReference type="NCBI Taxonomy" id="1112204"/>
    <lineage>
        <taxon>Bacteria</taxon>
        <taxon>Bacillati</taxon>
        <taxon>Actinomycetota</taxon>
        <taxon>Actinomycetes</taxon>
        <taxon>Mycobacteriales</taxon>
        <taxon>Gordoniaceae</taxon>
        <taxon>Gordonia</taxon>
    </lineage>
</organism>
<feature type="compositionally biased region" description="Polar residues" evidence="1">
    <location>
        <begin position="422"/>
        <end position="434"/>
    </location>
</feature>
<feature type="region of interest" description="Disordered" evidence="1">
    <location>
        <begin position="422"/>
        <end position="453"/>
    </location>
</feature>
<dbReference type="STRING" id="1112204.GPOL_c40990"/>
<evidence type="ECO:0000256" key="1">
    <source>
        <dbReference type="SAM" id="MobiDB-lite"/>
    </source>
</evidence>
<dbReference type="HOGENOM" id="CLU_603772_0_0_11"/>
<dbReference type="EMBL" id="CP003119">
    <property type="protein sequence ID" value="AFA75106.1"/>
    <property type="molecule type" value="Genomic_DNA"/>
</dbReference>
<protein>
    <recommendedName>
        <fullName evidence="4">Concanavalin A-like lectin/glucanase superfamily protein</fullName>
    </recommendedName>
</protein>
<dbReference type="Gene3D" id="2.60.120.200">
    <property type="match status" value="1"/>
</dbReference>
<dbReference type="InterPro" id="IPR013320">
    <property type="entry name" value="ConA-like_dom_sf"/>
</dbReference>
<dbReference type="KEGG" id="gpo:GPOL_c40990"/>
<sequence>MADPWEQILHHTFSGTPGVIADLSPARRYPGVPQQITLNQYLRDGTAPGSGVIDFRGGGVVTARLPGVNPLRGLRVEVTVAGEAHADGYLVAGDGFSLTVGSGYLNLYLRGTGPVPSDLLHVAPFRPSPDRWNTVGFLHDGVSTVFMTIDGSVVNEIDGVGLSALRAVSIGNSAAMAHPFGGLIDDVAIWRANPHRINDEFFGRPMDEATRQCWLEWVARVRDFAQTDPDCVSRVLDLVRAAVDDMLARGSAHGAEVRRQWQDVSREYRDLWSNGRLDDVAELLVERYRALAEQGLDPMESPTFVALRDDPCFAQMIGTTVSRLSADDGGVEPPAYSSDPDAAVTMTVRSWRPTSGATAGLPKLAGGHPASTLPPEPIRCTYRRASGRRCHRARALRSVAASTRAYPFRRISSHIPTRVSARTCSPSWRNSSVEPGSVAHSAGSSVRSGWRPG</sequence>
<dbReference type="Pfam" id="PF13385">
    <property type="entry name" value="Laminin_G_3"/>
    <property type="match status" value="1"/>
</dbReference>
<evidence type="ECO:0000313" key="3">
    <source>
        <dbReference type="Proteomes" id="UP000009154"/>
    </source>
</evidence>
<accession>H6MSY5</accession>
<name>H6MSY5_GORPV</name>
<dbReference type="SUPFAM" id="SSF49899">
    <property type="entry name" value="Concanavalin A-like lectins/glucanases"/>
    <property type="match status" value="1"/>
</dbReference>
<dbReference type="Proteomes" id="UP000009154">
    <property type="component" value="Chromosome"/>
</dbReference>
<evidence type="ECO:0000313" key="2">
    <source>
        <dbReference type="EMBL" id="AFA75106.1"/>
    </source>
</evidence>
<dbReference type="AlphaFoldDB" id="H6MSY5"/>
<reference evidence="2 3" key="1">
    <citation type="journal article" date="2012" name="Appl. Environ. Microbiol.">
        <title>Involvement of two latex-clearing proteins during rubber degradation and insights into the subsequent degradation pathway revealed by the genome sequence of Gordonia polyisoprenivorans strain VH2.</title>
        <authorList>
            <person name="Hiessl S."/>
            <person name="Schuldes J."/>
            <person name="Thurmer A."/>
            <person name="Halbsguth T."/>
            <person name="Broker D."/>
            <person name="Angelov A."/>
            <person name="Liebl W."/>
            <person name="Daniel R."/>
            <person name="Steinbuchel A."/>
        </authorList>
    </citation>
    <scope>NUCLEOTIDE SEQUENCE [LARGE SCALE GENOMIC DNA]</scope>
    <source>
        <strain evidence="3">DSM 44266 / VH2</strain>
    </source>
</reference>
<gene>
    <name evidence="2" type="ordered locus">GPOL_c40990</name>
</gene>
<dbReference type="GeneID" id="90162273"/>
<keyword evidence="3" id="KW-1185">Reference proteome</keyword>
<proteinExistence type="predicted"/>
<dbReference type="eggNOG" id="ENOG50322JP">
    <property type="taxonomic scope" value="Bacteria"/>
</dbReference>
<dbReference type="RefSeq" id="WP_014361372.1">
    <property type="nucleotide sequence ID" value="NC_016906.1"/>
</dbReference>
<evidence type="ECO:0008006" key="4">
    <source>
        <dbReference type="Google" id="ProtNLM"/>
    </source>
</evidence>